<keyword evidence="2" id="KW-1133">Transmembrane helix</keyword>
<feature type="transmembrane region" description="Helical" evidence="2">
    <location>
        <begin position="36"/>
        <end position="57"/>
    </location>
</feature>
<dbReference type="InterPro" id="IPR011701">
    <property type="entry name" value="MFS"/>
</dbReference>
<feature type="transmembrane region" description="Helical" evidence="2">
    <location>
        <begin position="161"/>
        <end position="178"/>
    </location>
</feature>
<protein>
    <submittedName>
        <fullName evidence="3">MFS transporter</fullName>
    </submittedName>
</protein>
<comment type="subcellular location">
    <subcellularLocation>
        <location evidence="1">Cell membrane</location>
        <topology evidence="1">Multi-pass membrane protein</topology>
    </subcellularLocation>
</comment>
<organism evidence="3 4">
    <name type="scientific">Geochorda subterranea</name>
    <dbReference type="NCBI Taxonomy" id="3109564"/>
    <lineage>
        <taxon>Bacteria</taxon>
        <taxon>Bacillati</taxon>
        <taxon>Bacillota</taxon>
        <taxon>Limnochordia</taxon>
        <taxon>Limnochordales</taxon>
        <taxon>Geochordaceae</taxon>
        <taxon>Geochorda</taxon>
    </lineage>
</organism>
<name>A0ABZ1BRA5_9FIRM</name>
<dbReference type="EMBL" id="CP141614">
    <property type="protein sequence ID" value="WRP15218.1"/>
    <property type="molecule type" value="Genomic_DNA"/>
</dbReference>
<dbReference type="PANTHER" id="PTHR23518">
    <property type="entry name" value="C-METHYLTRANSFERASE"/>
    <property type="match status" value="1"/>
</dbReference>
<feature type="transmembrane region" description="Helical" evidence="2">
    <location>
        <begin position="216"/>
        <end position="243"/>
    </location>
</feature>
<accession>A0ABZ1BRA5</accession>
<keyword evidence="4" id="KW-1185">Reference proteome</keyword>
<dbReference type="RefSeq" id="WP_324669612.1">
    <property type="nucleotide sequence ID" value="NZ_CP141614.1"/>
</dbReference>
<evidence type="ECO:0000256" key="1">
    <source>
        <dbReference type="ARBA" id="ARBA00004651"/>
    </source>
</evidence>
<keyword evidence="2" id="KW-0812">Transmembrane</keyword>
<dbReference type="PANTHER" id="PTHR23518:SF2">
    <property type="entry name" value="MAJOR FACILITATOR SUPERFAMILY TRANSPORTER"/>
    <property type="match status" value="1"/>
</dbReference>
<feature type="transmembrane region" description="Helical" evidence="2">
    <location>
        <begin position="366"/>
        <end position="385"/>
    </location>
</feature>
<sequence length="403" mass="41518">MSTYPVLGASISRTFADMVIFGYVPLYLYTSGEQSVFQLSLVTAVPAMVRFVSANLWGSLADVTGRLKLVLLAGLLGYAAACLGLLWVSTGLEAMLVASVAAALYGGLSPAGKALVSLQPGPLATADRALAWWLQLESWGWALGSVAVAAREWVGASPRTLLVVAAGVLLVDLLWVAWKVPPLVGRPDAPPLRHGLARRLVELGDEWRRLYGNSTLVLLLTVFALASLASEASFTVFGFYLVGTLGGSEALYGTTLALATGLGLAAYAWLGAGGRRFAAGDLILAGAGLYILMFAAMAGAPTALAAAVAFVIPLYPLVRAGATWTASTLTSAAERGGGMGALDGIEALAITLAAAGAGLIGQLWGFRAVYVGCAATAVLLAASAWRLRRTLARREASPAAAHA</sequence>
<feature type="transmembrane region" description="Helical" evidence="2">
    <location>
        <begin position="95"/>
        <end position="118"/>
    </location>
</feature>
<evidence type="ECO:0000313" key="3">
    <source>
        <dbReference type="EMBL" id="WRP15218.1"/>
    </source>
</evidence>
<feature type="transmembrane region" description="Helical" evidence="2">
    <location>
        <begin position="250"/>
        <end position="270"/>
    </location>
</feature>
<dbReference type="Pfam" id="PF07690">
    <property type="entry name" value="MFS_1"/>
    <property type="match status" value="1"/>
</dbReference>
<feature type="transmembrane region" description="Helical" evidence="2">
    <location>
        <begin position="339"/>
        <end position="360"/>
    </location>
</feature>
<evidence type="ECO:0000256" key="2">
    <source>
        <dbReference type="SAM" id="Phobius"/>
    </source>
</evidence>
<feature type="transmembrane region" description="Helical" evidence="2">
    <location>
        <begin position="290"/>
        <end position="318"/>
    </location>
</feature>
<evidence type="ECO:0000313" key="4">
    <source>
        <dbReference type="Proteomes" id="UP001333102"/>
    </source>
</evidence>
<dbReference type="SUPFAM" id="SSF103473">
    <property type="entry name" value="MFS general substrate transporter"/>
    <property type="match status" value="1"/>
</dbReference>
<keyword evidence="2" id="KW-0472">Membrane</keyword>
<feature type="transmembrane region" description="Helical" evidence="2">
    <location>
        <begin position="69"/>
        <end position="88"/>
    </location>
</feature>
<proteinExistence type="predicted"/>
<dbReference type="InterPro" id="IPR036259">
    <property type="entry name" value="MFS_trans_sf"/>
</dbReference>
<gene>
    <name evidence="3" type="ORF">VLY81_03345</name>
</gene>
<reference evidence="4" key="1">
    <citation type="submission" date="2023-12" db="EMBL/GenBank/DDBJ databases">
        <title>Novel isolates from deep terrestrial aquifers shed light on the physiology and ecology of the class Limnochordia.</title>
        <authorList>
            <person name="Karnachuk O.V."/>
            <person name="Lukina A.P."/>
            <person name="Avakyan M.R."/>
            <person name="Kadnikov V."/>
            <person name="Begmatov S."/>
            <person name="Beletsky A.V."/>
            <person name="Mardanov A.V."/>
            <person name="Ravin N.V."/>
        </authorList>
    </citation>
    <scope>NUCLEOTIDE SEQUENCE [LARGE SCALE GENOMIC DNA]</scope>
    <source>
        <strain evidence="4">LN</strain>
    </source>
</reference>
<dbReference type="Gene3D" id="1.20.1250.20">
    <property type="entry name" value="MFS general substrate transporter like domains"/>
    <property type="match status" value="1"/>
</dbReference>
<dbReference type="Proteomes" id="UP001333102">
    <property type="component" value="Chromosome"/>
</dbReference>